<dbReference type="Proteomes" id="UP000250140">
    <property type="component" value="Unassembled WGS sequence"/>
</dbReference>
<protein>
    <submittedName>
        <fullName evidence="1">Uncharacterized protein</fullName>
    </submittedName>
</protein>
<keyword evidence="2" id="KW-1185">Reference proteome</keyword>
<dbReference type="EMBL" id="KV749702">
    <property type="protein sequence ID" value="OCL08176.1"/>
    <property type="molecule type" value="Genomic_DNA"/>
</dbReference>
<evidence type="ECO:0000313" key="2">
    <source>
        <dbReference type="Proteomes" id="UP000250140"/>
    </source>
</evidence>
<reference evidence="1 2" key="1">
    <citation type="journal article" date="2016" name="Nat. Commun.">
        <title>Ectomycorrhizal ecology is imprinted in the genome of the dominant symbiotic fungus Cenococcum geophilum.</title>
        <authorList>
            <consortium name="DOE Joint Genome Institute"/>
            <person name="Peter M."/>
            <person name="Kohler A."/>
            <person name="Ohm R.A."/>
            <person name="Kuo A."/>
            <person name="Krutzmann J."/>
            <person name="Morin E."/>
            <person name="Arend M."/>
            <person name="Barry K.W."/>
            <person name="Binder M."/>
            <person name="Choi C."/>
            <person name="Clum A."/>
            <person name="Copeland A."/>
            <person name="Grisel N."/>
            <person name="Haridas S."/>
            <person name="Kipfer T."/>
            <person name="LaButti K."/>
            <person name="Lindquist E."/>
            <person name="Lipzen A."/>
            <person name="Maire R."/>
            <person name="Meier B."/>
            <person name="Mihaltcheva S."/>
            <person name="Molinier V."/>
            <person name="Murat C."/>
            <person name="Poggeler S."/>
            <person name="Quandt C.A."/>
            <person name="Sperisen C."/>
            <person name="Tritt A."/>
            <person name="Tisserant E."/>
            <person name="Crous P.W."/>
            <person name="Henrissat B."/>
            <person name="Nehls U."/>
            <person name="Egli S."/>
            <person name="Spatafora J.W."/>
            <person name="Grigoriev I.V."/>
            <person name="Martin F.M."/>
        </authorList>
    </citation>
    <scope>NUCLEOTIDE SEQUENCE [LARGE SCALE GENOMIC DNA]</scope>
    <source>
        <strain evidence="1 2">CBS 207.34</strain>
    </source>
</reference>
<sequence>MATTNGAVPWECYLRDCVLHYHGSGVLYHHAIVDLIQRDLIIQDVPVWGTWGVLVGEEYEDNEEDFVAEVLEASGHWDADHSELLDGDEATPRYDRYSDEETVCHDLWDAGERNVNTIATKISSKYPDTAWFGTVVPAVKALQFLRQSGRIVSYSISVIARIYPLGLDEYSTPILSTAFVD</sequence>
<name>A0A8E2F0A1_9PEZI</name>
<dbReference type="AlphaFoldDB" id="A0A8E2F0A1"/>
<organism evidence="1 2">
    <name type="scientific">Glonium stellatum</name>
    <dbReference type="NCBI Taxonomy" id="574774"/>
    <lineage>
        <taxon>Eukaryota</taxon>
        <taxon>Fungi</taxon>
        <taxon>Dikarya</taxon>
        <taxon>Ascomycota</taxon>
        <taxon>Pezizomycotina</taxon>
        <taxon>Dothideomycetes</taxon>
        <taxon>Pleosporomycetidae</taxon>
        <taxon>Gloniales</taxon>
        <taxon>Gloniaceae</taxon>
        <taxon>Glonium</taxon>
    </lineage>
</organism>
<gene>
    <name evidence="1" type="ORF">AOQ84DRAFT_364343</name>
</gene>
<evidence type="ECO:0000313" key="1">
    <source>
        <dbReference type="EMBL" id="OCL08176.1"/>
    </source>
</evidence>
<proteinExistence type="predicted"/>
<accession>A0A8E2F0A1</accession>